<feature type="chain" id="PRO_5013186443" description="Calcineurin-like phosphoesterase domain-containing protein" evidence="1">
    <location>
        <begin position="27"/>
        <end position="467"/>
    </location>
</feature>
<dbReference type="InterPro" id="IPR004843">
    <property type="entry name" value="Calcineurin-like_PHP"/>
</dbReference>
<proteinExistence type="predicted"/>
<feature type="domain" description="Calcineurin-like phosphoesterase" evidence="2">
    <location>
        <begin position="73"/>
        <end position="265"/>
    </location>
</feature>
<dbReference type="AlphaFoldDB" id="A0A1Y2E4A4"/>
<keyword evidence="1" id="KW-0732">Signal</keyword>
<evidence type="ECO:0000313" key="3">
    <source>
        <dbReference type="EMBL" id="ORY65695.1"/>
    </source>
</evidence>
<dbReference type="Proteomes" id="UP000193920">
    <property type="component" value="Unassembled WGS sequence"/>
</dbReference>
<gene>
    <name evidence="3" type="ORF">LY90DRAFT_667960</name>
</gene>
<dbReference type="SUPFAM" id="SSF56300">
    <property type="entry name" value="Metallo-dependent phosphatases"/>
    <property type="match status" value="1"/>
</dbReference>
<protein>
    <recommendedName>
        <fullName evidence="2">Calcineurin-like phosphoesterase domain-containing protein</fullName>
    </recommendedName>
</protein>
<sequence>MRMKMKFSKLNLYLLFLLILSEITQTFTATIPDTNVKVESTNQTSKGKFQTIEQISVTDEQLNSFPYGEEEFKLAVIGDSGTESEAREVMKLTTFDALLHLGDFDYSCKPDKYFNEILDSNRSYQFMGILGNHEGVSQCGLEVNKQFTNNVYNEMISKKNDKVKCEFSPSKVMWACVFHNMRIIGLSSGVNGADKRNEQLSFLKKHLNKSTTEDWKICSWHFYDKYYHTGKYPEDDNIISGSGESFYDYCKDHGAIIFSAHDHVYARTHVMTEFKKPTIDKYDMDTSEDIVQIRNGATLDILNGAGGYEIYIEQGEQKNYSHWQKKYAKGSSNENAEKFGGLFCTFNYGGNNRKANCKFLRINSKKSDDHMLNKEGDTYKHNKAFSSTGQYDGLYNNSNQKEDKESYILPKPKGVTCVNSEINFENQKSYNNDLPNLVTHQKQTIQEKNYQSPVSNNYQYTKNIKYQ</sequence>
<dbReference type="Pfam" id="PF00149">
    <property type="entry name" value="Metallophos"/>
    <property type="match status" value="1"/>
</dbReference>
<evidence type="ECO:0000313" key="4">
    <source>
        <dbReference type="Proteomes" id="UP000193920"/>
    </source>
</evidence>
<organism evidence="3 4">
    <name type="scientific">Neocallimastix californiae</name>
    <dbReference type="NCBI Taxonomy" id="1754190"/>
    <lineage>
        <taxon>Eukaryota</taxon>
        <taxon>Fungi</taxon>
        <taxon>Fungi incertae sedis</taxon>
        <taxon>Chytridiomycota</taxon>
        <taxon>Chytridiomycota incertae sedis</taxon>
        <taxon>Neocallimastigomycetes</taxon>
        <taxon>Neocallimastigales</taxon>
        <taxon>Neocallimastigaceae</taxon>
        <taxon>Neocallimastix</taxon>
    </lineage>
</organism>
<name>A0A1Y2E4A4_9FUNG</name>
<accession>A0A1Y2E4A4</accession>
<feature type="signal peptide" evidence="1">
    <location>
        <begin position="1"/>
        <end position="26"/>
    </location>
</feature>
<dbReference type="GO" id="GO:0016787">
    <property type="term" value="F:hydrolase activity"/>
    <property type="evidence" value="ECO:0007669"/>
    <property type="project" value="InterPro"/>
</dbReference>
<comment type="caution">
    <text evidence="3">The sequence shown here is derived from an EMBL/GenBank/DDBJ whole genome shotgun (WGS) entry which is preliminary data.</text>
</comment>
<keyword evidence="4" id="KW-1185">Reference proteome</keyword>
<dbReference type="EMBL" id="MCOG01000051">
    <property type="protein sequence ID" value="ORY65695.1"/>
    <property type="molecule type" value="Genomic_DNA"/>
</dbReference>
<dbReference type="Gene3D" id="3.60.21.10">
    <property type="match status" value="1"/>
</dbReference>
<dbReference type="InterPro" id="IPR029052">
    <property type="entry name" value="Metallo-depent_PP-like"/>
</dbReference>
<reference evidence="3 4" key="1">
    <citation type="submission" date="2016-08" db="EMBL/GenBank/DDBJ databases">
        <title>A Parts List for Fungal Cellulosomes Revealed by Comparative Genomics.</title>
        <authorList>
            <consortium name="DOE Joint Genome Institute"/>
            <person name="Haitjema C.H."/>
            <person name="Gilmore S.P."/>
            <person name="Henske J.K."/>
            <person name="Solomon K.V."/>
            <person name="De Groot R."/>
            <person name="Kuo A."/>
            <person name="Mondo S.J."/>
            <person name="Salamov A.A."/>
            <person name="Labutti K."/>
            <person name="Zhao Z."/>
            <person name="Chiniquy J."/>
            <person name="Barry K."/>
            <person name="Brewer H.M."/>
            <person name="Purvine S.O."/>
            <person name="Wright A.T."/>
            <person name="Boxma B."/>
            <person name="Van Alen T."/>
            <person name="Hackstein J.H."/>
            <person name="Baker S.E."/>
            <person name="Grigoriev I.V."/>
            <person name="O'Malley M.A."/>
        </authorList>
    </citation>
    <scope>NUCLEOTIDE SEQUENCE [LARGE SCALE GENOMIC DNA]</scope>
    <source>
        <strain evidence="3 4">G1</strain>
    </source>
</reference>
<dbReference type="OrthoDB" id="5597180at2759"/>
<evidence type="ECO:0000259" key="2">
    <source>
        <dbReference type="Pfam" id="PF00149"/>
    </source>
</evidence>
<evidence type="ECO:0000256" key="1">
    <source>
        <dbReference type="SAM" id="SignalP"/>
    </source>
</evidence>